<keyword evidence="2" id="KW-0732">Signal</keyword>
<dbReference type="PANTHER" id="PTHR22803">
    <property type="entry name" value="MANNOSE, PHOSPHOLIPASE, LECTIN RECEPTOR RELATED"/>
    <property type="match status" value="1"/>
</dbReference>
<dbReference type="OrthoDB" id="6083465at2759"/>
<dbReference type="PROSITE" id="PS00615">
    <property type="entry name" value="C_TYPE_LECTIN_1"/>
    <property type="match status" value="1"/>
</dbReference>
<evidence type="ECO:0000313" key="5">
    <source>
        <dbReference type="Proteomes" id="UP000242188"/>
    </source>
</evidence>
<name>A0A210PVZ9_MIZYE</name>
<comment type="caution">
    <text evidence="4">The sequence shown here is derived from an EMBL/GenBank/DDBJ whole genome shotgun (WGS) entry which is preliminary data.</text>
</comment>
<feature type="signal peptide" evidence="2">
    <location>
        <begin position="1"/>
        <end position="18"/>
    </location>
</feature>
<dbReference type="STRING" id="6573.A0A210PVZ9"/>
<sequence>MHVTTALVLCSTIALGLCNECPDEEWKRLENSCFFFSTEERSWTSARDFCHRISGVDAYLVYILSETENDFVKDRLNTYNYEHFFHIGATDTGHEGVFSWDRTSMSLTYTNWSTDEPNQAGNEDCTEMNPGTGTWNDIPCSESQRFVCRMEL</sequence>
<dbReference type="SUPFAM" id="SSF56436">
    <property type="entry name" value="C-type lectin-like"/>
    <property type="match status" value="1"/>
</dbReference>
<proteinExistence type="predicted"/>
<gene>
    <name evidence="4" type="ORF">KP79_PYT09879</name>
</gene>
<reference evidence="4 5" key="1">
    <citation type="journal article" date="2017" name="Nat. Ecol. Evol.">
        <title>Scallop genome provides insights into evolution of bilaterian karyotype and development.</title>
        <authorList>
            <person name="Wang S."/>
            <person name="Zhang J."/>
            <person name="Jiao W."/>
            <person name="Li J."/>
            <person name="Xun X."/>
            <person name="Sun Y."/>
            <person name="Guo X."/>
            <person name="Huan P."/>
            <person name="Dong B."/>
            <person name="Zhang L."/>
            <person name="Hu X."/>
            <person name="Sun X."/>
            <person name="Wang J."/>
            <person name="Zhao C."/>
            <person name="Wang Y."/>
            <person name="Wang D."/>
            <person name="Huang X."/>
            <person name="Wang R."/>
            <person name="Lv J."/>
            <person name="Li Y."/>
            <person name="Zhang Z."/>
            <person name="Liu B."/>
            <person name="Lu W."/>
            <person name="Hui Y."/>
            <person name="Liang J."/>
            <person name="Zhou Z."/>
            <person name="Hou R."/>
            <person name="Li X."/>
            <person name="Liu Y."/>
            <person name="Li H."/>
            <person name="Ning X."/>
            <person name="Lin Y."/>
            <person name="Zhao L."/>
            <person name="Xing Q."/>
            <person name="Dou J."/>
            <person name="Li Y."/>
            <person name="Mao J."/>
            <person name="Guo H."/>
            <person name="Dou H."/>
            <person name="Li T."/>
            <person name="Mu C."/>
            <person name="Jiang W."/>
            <person name="Fu Q."/>
            <person name="Fu X."/>
            <person name="Miao Y."/>
            <person name="Liu J."/>
            <person name="Yu Q."/>
            <person name="Li R."/>
            <person name="Liao H."/>
            <person name="Li X."/>
            <person name="Kong Y."/>
            <person name="Jiang Z."/>
            <person name="Chourrout D."/>
            <person name="Li R."/>
            <person name="Bao Z."/>
        </authorList>
    </citation>
    <scope>NUCLEOTIDE SEQUENCE [LARGE SCALE GENOMIC DNA]</scope>
    <source>
        <strain evidence="4 5">PY_sf001</strain>
    </source>
</reference>
<keyword evidence="5" id="KW-1185">Reference proteome</keyword>
<dbReference type="InterPro" id="IPR001304">
    <property type="entry name" value="C-type_lectin-like"/>
</dbReference>
<feature type="chain" id="PRO_5012035580" evidence="2">
    <location>
        <begin position="19"/>
        <end position="152"/>
    </location>
</feature>
<dbReference type="InterPro" id="IPR050111">
    <property type="entry name" value="C-type_lectin/snaclec_domain"/>
</dbReference>
<feature type="domain" description="C-type lectin" evidence="3">
    <location>
        <begin position="29"/>
        <end position="149"/>
    </location>
</feature>
<dbReference type="Proteomes" id="UP000242188">
    <property type="component" value="Unassembled WGS sequence"/>
</dbReference>
<evidence type="ECO:0000256" key="2">
    <source>
        <dbReference type="SAM" id="SignalP"/>
    </source>
</evidence>
<organism evidence="4 5">
    <name type="scientific">Mizuhopecten yessoensis</name>
    <name type="common">Japanese scallop</name>
    <name type="synonym">Patinopecten yessoensis</name>
    <dbReference type="NCBI Taxonomy" id="6573"/>
    <lineage>
        <taxon>Eukaryota</taxon>
        <taxon>Metazoa</taxon>
        <taxon>Spiralia</taxon>
        <taxon>Lophotrochozoa</taxon>
        <taxon>Mollusca</taxon>
        <taxon>Bivalvia</taxon>
        <taxon>Autobranchia</taxon>
        <taxon>Pteriomorphia</taxon>
        <taxon>Pectinida</taxon>
        <taxon>Pectinoidea</taxon>
        <taxon>Pectinidae</taxon>
        <taxon>Mizuhopecten</taxon>
    </lineage>
</organism>
<evidence type="ECO:0000259" key="3">
    <source>
        <dbReference type="PROSITE" id="PS50041"/>
    </source>
</evidence>
<keyword evidence="1" id="KW-1015">Disulfide bond</keyword>
<dbReference type="InterPro" id="IPR016186">
    <property type="entry name" value="C-type_lectin-like/link_sf"/>
</dbReference>
<dbReference type="Gene3D" id="3.10.100.10">
    <property type="entry name" value="Mannose-Binding Protein A, subunit A"/>
    <property type="match status" value="1"/>
</dbReference>
<dbReference type="PROSITE" id="PS50041">
    <property type="entry name" value="C_TYPE_LECTIN_2"/>
    <property type="match status" value="1"/>
</dbReference>
<dbReference type="AlphaFoldDB" id="A0A210PVZ9"/>
<evidence type="ECO:0000256" key="1">
    <source>
        <dbReference type="ARBA" id="ARBA00023157"/>
    </source>
</evidence>
<dbReference type="InterPro" id="IPR016187">
    <property type="entry name" value="CTDL_fold"/>
</dbReference>
<protein>
    <submittedName>
        <fullName evidence="4">Perlucin-like protein</fullName>
    </submittedName>
</protein>
<dbReference type="EMBL" id="NEDP02005457">
    <property type="protein sequence ID" value="OWF40663.1"/>
    <property type="molecule type" value="Genomic_DNA"/>
</dbReference>
<accession>A0A210PVZ9</accession>
<dbReference type="SMART" id="SM00034">
    <property type="entry name" value="CLECT"/>
    <property type="match status" value="1"/>
</dbReference>
<dbReference type="Pfam" id="PF00059">
    <property type="entry name" value="Lectin_C"/>
    <property type="match status" value="1"/>
</dbReference>
<evidence type="ECO:0000313" key="4">
    <source>
        <dbReference type="EMBL" id="OWF40663.1"/>
    </source>
</evidence>
<dbReference type="InterPro" id="IPR018378">
    <property type="entry name" value="C-type_lectin_CS"/>
</dbReference>